<evidence type="ECO:0000256" key="1">
    <source>
        <dbReference type="SAM" id="MobiDB-lite"/>
    </source>
</evidence>
<name>A0A0N4VEB7_ENTVE</name>
<feature type="region of interest" description="Disordered" evidence="1">
    <location>
        <begin position="182"/>
        <end position="209"/>
    </location>
</feature>
<accession>A0A0N4VEB7</accession>
<keyword evidence="3" id="KW-1185">Reference proteome</keyword>
<organism evidence="4">
    <name type="scientific">Enterobius vermicularis</name>
    <name type="common">Human pinworm</name>
    <dbReference type="NCBI Taxonomy" id="51028"/>
    <lineage>
        <taxon>Eukaryota</taxon>
        <taxon>Metazoa</taxon>
        <taxon>Ecdysozoa</taxon>
        <taxon>Nematoda</taxon>
        <taxon>Chromadorea</taxon>
        <taxon>Rhabditida</taxon>
        <taxon>Spirurina</taxon>
        <taxon>Oxyuridomorpha</taxon>
        <taxon>Oxyuroidea</taxon>
        <taxon>Oxyuridae</taxon>
        <taxon>Enterobius</taxon>
    </lineage>
</organism>
<proteinExistence type="predicted"/>
<dbReference type="WBParaSite" id="EVEC_0000902201-mRNA-1">
    <property type="protein sequence ID" value="EVEC_0000902201-mRNA-1"/>
    <property type="gene ID" value="EVEC_0000902201"/>
</dbReference>
<dbReference type="SUPFAM" id="SSF52949">
    <property type="entry name" value="Macro domain-like"/>
    <property type="match status" value="1"/>
</dbReference>
<evidence type="ECO:0000313" key="3">
    <source>
        <dbReference type="Proteomes" id="UP000274131"/>
    </source>
</evidence>
<dbReference type="InterPro" id="IPR043472">
    <property type="entry name" value="Macro_dom-like"/>
</dbReference>
<protein>
    <submittedName>
        <fullName evidence="4">Non-specific serine/threonine protein kinase</fullName>
    </submittedName>
</protein>
<evidence type="ECO:0000313" key="2">
    <source>
        <dbReference type="EMBL" id="VDD93712.1"/>
    </source>
</evidence>
<reference evidence="4" key="1">
    <citation type="submission" date="2017-02" db="UniProtKB">
        <authorList>
            <consortium name="WormBaseParasite"/>
        </authorList>
    </citation>
    <scope>IDENTIFICATION</scope>
</reference>
<dbReference type="EMBL" id="UXUI01009437">
    <property type="protein sequence ID" value="VDD93712.1"/>
    <property type="molecule type" value="Genomic_DNA"/>
</dbReference>
<evidence type="ECO:0000313" key="4">
    <source>
        <dbReference type="WBParaSite" id="EVEC_0000902201-mRNA-1"/>
    </source>
</evidence>
<sequence length="530" mass="58793">MFEKTKYCVNLDFSKLKMYLEFSESVLGESRALVFEENETIFKMMTRLRRRSLDNDSENVSEQKTVSQRARELLSRHRKRLTLSGGRRSRPLDTLDEVENCSEVSCNSVSPPKKAKRVLGIVSPNCGKADDSRGSTEKVILTTPNSASKKSRELAPLATLCDDLEGFNASPCSSSNAGKMFSTPASKPVSLDQSFKTRTREGTPLRSIPSSIGRSLSALRSAGRSLHLLKVQASVASLNSIPHSDLGNNNDLCSLERTPTKSSLAIVRQLSSSSVSRAANALLKGFVTGPRSNRSRIRHRISLKEESPRENRCRFSTVGTEEDRLQRQHERYNALKSAIHIVKEEIVELATTEEVLYDAIVCDITPSCKPISKISKIIMERVGEEVIDDIETELILKKKFILTESDIFFVIDYGTPGHLEKTWQDMRFVFHNFIEKAIEHGGISSLLLPYLYTGEPPRDQEKVANAAISSINHLAQQIGLGNISKFHIGGVADSCGCYEHYLTAVEKLLSSIAPPEAENILPIEGSGDVF</sequence>
<reference evidence="2 3" key="2">
    <citation type="submission" date="2018-10" db="EMBL/GenBank/DDBJ databases">
        <authorList>
            <consortium name="Pathogen Informatics"/>
        </authorList>
    </citation>
    <scope>NUCLEOTIDE SEQUENCE [LARGE SCALE GENOMIC DNA]</scope>
</reference>
<dbReference type="Gene3D" id="3.40.220.10">
    <property type="entry name" value="Leucine Aminopeptidase, subunit E, domain 1"/>
    <property type="match status" value="1"/>
</dbReference>
<dbReference type="Proteomes" id="UP000274131">
    <property type="component" value="Unassembled WGS sequence"/>
</dbReference>
<gene>
    <name evidence="2" type="ORF">EVEC_LOCUS8463</name>
</gene>
<dbReference type="AlphaFoldDB" id="A0A0N4VEB7"/>